<dbReference type="SMART" id="SM00471">
    <property type="entry name" value="HDc"/>
    <property type="match status" value="1"/>
</dbReference>
<evidence type="ECO:0000313" key="2">
    <source>
        <dbReference type="EMBL" id="HFG21349.1"/>
    </source>
</evidence>
<organism evidence="2">
    <name type="scientific">Meiothermus ruber</name>
    <dbReference type="NCBI Taxonomy" id="277"/>
    <lineage>
        <taxon>Bacteria</taxon>
        <taxon>Thermotogati</taxon>
        <taxon>Deinococcota</taxon>
        <taxon>Deinococci</taxon>
        <taxon>Thermales</taxon>
        <taxon>Thermaceae</taxon>
        <taxon>Meiothermus</taxon>
    </lineage>
</organism>
<dbReference type="Pfam" id="PF13328">
    <property type="entry name" value="HD_4"/>
    <property type="match status" value="1"/>
</dbReference>
<dbReference type="InterPro" id="IPR003607">
    <property type="entry name" value="HD/PDEase_dom"/>
</dbReference>
<sequence length="214" mass="24248">MELTNRYAEALELAYELHKHQYRKGTEIPYLSHLLAVSALVMEHGGGEDEAIAALLHDAVEDAGKVLQSVRAVLGDSRISQSEAGVRVLEHIRQRFGEAVAQIVRECSDTETEPKPPYLERKQAYLRHLTEASPPARLVSAADKLHNLRAIVADYRTHGEALWQRFVSEAETIEEKRRLTLWYYRELAKEFSSERGPRLIGAELERLLSGFDGM</sequence>
<dbReference type="AlphaFoldDB" id="A0A7C3DHG6"/>
<protein>
    <submittedName>
        <fullName evidence="2">HD domain-containing protein</fullName>
    </submittedName>
</protein>
<dbReference type="SUPFAM" id="SSF109604">
    <property type="entry name" value="HD-domain/PDEase-like"/>
    <property type="match status" value="1"/>
</dbReference>
<gene>
    <name evidence="2" type="ORF">ENS82_11695</name>
</gene>
<name>A0A7C3DHG6_MEIRU</name>
<dbReference type="PANTHER" id="PTHR46246:SF1">
    <property type="entry name" value="GUANOSINE-3',5'-BIS(DIPHOSPHATE) 3'-PYROPHOSPHOHYDROLASE MESH1"/>
    <property type="match status" value="1"/>
</dbReference>
<accession>A0A7C3DHG6</accession>
<dbReference type="EMBL" id="DSWI01000026">
    <property type="protein sequence ID" value="HFG21349.1"/>
    <property type="molecule type" value="Genomic_DNA"/>
</dbReference>
<dbReference type="Gene3D" id="1.10.3210.10">
    <property type="entry name" value="Hypothetical protein af1432"/>
    <property type="match status" value="1"/>
</dbReference>
<dbReference type="RefSeq" id="WP_409659095.1">
    <property type="nucleotide sequence ID" value="NZ_JBKBUW010000090.1"/>
</dbReference>
<proteinExistence type="predicted"/>
<dbReference type="InterPro" id="IPR052194">
    <property type="entry name" value="MESH1"/>
</dbReference>
<dbReference type="PANTHER" id="PTHR46246">
    <property type="entry name" value="GUANOSINE-3',5'-BIS(DIPHOSPHATE) 3'-PYROPHOSPHOHYDROLASE MESH1"/>
    <property type="match status" value="1"/>
</dbReference>
<feature type="domain" description="HD/PDEase" evidence="1">
    <location>
        <begin position="26"/>
        <end position="157"/>
    </location>
</feature>
<comment type="caution">
    <text evidence="2">The sequence shown here is derived from an EMBL/GenBank/DDBJ whole genome shotgun (WGS) entry which is preliminary data.</text>
</comment>
<reference evidence="2" key="1">
    <citation type="journal article" date="2020" name="mSystems">
        <title>Genome- and Community-Level Interaction Insights into Carbon Utilization and Element Cycling Functions of Hydrothermarchaeota in Hydrothermal Sediment.</title>
        <authorList>
            <person name="Zhou Z."/>
            <person name="Liu Y."/>
            <person name="Xu W."/>
            <person name="Pan J."/>
            <person name="Luo Z.H."/>
            <person name="Li M."/>
        </authorList>
    </citation>
    <scope>NUCLEOTIDE SEQUENCE [LARGE SCALE GENOMIC DNA]</scope>
    <source>
        <strain evidence="2">SpSt-524</strain>
    </source>
</reference>
<evidence type="ECO:0000259" key="1">
    <source>
        <dbReference type="SMART" id="SM00471"/>
    </source>
</evidence>
<dbReference type="GO" id="GO:0008893">
    <property type="term" value="F:guanosine-3',5'-bis(diphosphate) 3'-diphosphatase activity"/>
    <property type="evidence" value="ECO:0007669"/>
    <property type="project" value="TreeGrafter"/>
</dbReference>